<name>A0ABW5REU7_9BACL</name>
<feature type="transmembrane region" description="Helical" evidence="2">
    <location>
        <begin position="155"/>
        <end position="175"/>
    </location>
</feature>
<feature type="transmembrane region" description="Helical" evidence="2">
    <location>
        <begin position="118"/>
        <end position="135"/>
    </location>
</feature>
<feature type="transmembrane region" description="Helical" evidence="2">
    <location>
        <begin position="90"/>
        <end position="106"/>
    </location>
</feature>
<feature type="transmembrane region" description="Helical" evidence="2">
    <location>
        <begin position="46"/>
        <end position="64"/>
    </location>
</feature>
<accession>A0ABW5REU7</accession>
<feature type="region of interest" description="Disordered" evidence="1">
    <location>
        <begin position="240"/>
        <end position="290"/>
    </location>
</feature>
<proteinExistence type="predicted"/>
<feature type="compositionally biased region" description="Basic and acidic residues" evidence="1">
    <location>
        <begin position="270"/>
        <end position="284"/>
    </location>
</feature>
<evidence type="ECO:0000256" key="2">
    <source>
        <dbReference type="SAM" id="Phobius"/>
    </source>
</evidence>
<reference evidence="4" key="1">
    <citation type="journal article" date="2019" name="Int. J. Syst. Evol. Microbiol.">
        <title>The Global Catalogue of Microorganisms (GCM) 10K type strain sequencing project: providing services to taxonomists for standard genome sequencing and annotation.</title>
        <authorList>
            <consortium name="The Broad Institute Genomics Platform"/>
            <consortium name="The Broad Institute Genome Sequencing Center for Infectious Disease"/>
            <person name="Wu L."/>
            <person name="Ma J."/>
        </authorList>
    </citation>
    <scope>NUCLEOTIDE SEQUENCE [LARGE SCALE GENOMIC DNA]</scope>
    <source>
        <strain evidence="4">KCTC 33676</strain>
    </source>
</reference>
<dbReference type="EMBL" id="JBHUMM010000045">
    <property type="protein sequence ID" value="MFD2673600.1"/>
    <property type="molecule type" value="Genomic_DNA"/>
</dbReference>
<keyword evidence="4" id="KW-1185">Reference proteome</keyword>
<feature type="transmembrane region" description="Helical" evidence="2">
    <location>
        <begin position="211"/>
        <end position="230"/>
    </location>
</feature>
<feature type="transmembrane region" description="Helical" evidence="2">
    <location>
        <begin position="187"/>
        <end position="205"/>
    </location>
</feature>
<gene>
    <name evidence="3" type="ORF">ACFSUC_18785</name>
</gene>
<feature type="compositionally biased region" description="Polar residues" evidence="1">
    <location>
        <begin position="248"/>
        <end position="269"/>
    </location>
</feature>
<protein>
    <recommendedName>
        <fullName evidence="5">Prolipoprotein diacylglyceryl transferase</fullName>
    </recommendedName>
</protein>
<keyword evidence="2" id="KW-1133">Transmembrane helix</keyword>
<keyword evidence="2" id="KW-0812">Transmembrane</keyword>
<evidence type="ECO:0000313" key="4">
    <source>
        <dbReference type="Proteomes" id="UP001597497"/>
    </source>
</evidence>
<dbReference type="Proteomes" id="UP001597497">
    <property type="component" value="Unassembled WGS sequence"/>
</dbReference>
<evidence type="ECO:0000256" key="1">
    <source>
        <dbReference type="SAM" id="MobiDB-lite"/>
    </source>
</evidence>
<evidence type="ECO:0008006" key="5">
    <source>
        <dbReference type="Google" id="ProtNLM"/>
    </source>
</evidence>
<keyword evidence="2" id="KW-0472">Membrane</keyword>
<organism evidence="3 4">
    <name type="scientific">Marinicrinis sediminis</name>
    <dbReference type="NCBI Taxonomy" id="1652465"/>
    <lineage>
        <taxon>Bacteria</taxon>
        <taxon>Bacillati</taxon>
        <taxon>Bacillota</taxon>
        <taxon>Bacilli</taxon>
        <taxon>Bacillales</taxon>
        <taxon>Paenibacillaceae</taxon>
    </lineage>
</organism>
<sequence>MPELLQIGSFMIQSKLLIAFTAGISAYYAMLWKLKQSEVLRLSPRFLEILMNGAWIVILIWKFGPLLTHPSLVVEHPLMILLINGGREDLLIGLLAASIYLIYRIYRESMSYRSAGDLLSYGAIVFVTILMTPFWEYGRATDVPWGITVQTGGEAYHPVNVYMLLAGLIVLGRLLMPKPPIGSGRHLKAFLITFGILLFGISLTLPPAEGWVLSPLQLVSLVMAGVGYVLPPLRIIAAKGDDEDMEPNGTQDSMAQKRQQKENQNQTQNHGKDKNFFVDKHLDGPNRPST</sequence>
<evidence type="ECO:0000313" key="3">
    <source>
        <dbReference type="EMBL" id="MFD2673600.1"/>
    </source>
</evidence>
<feature type="transmembrane region" description="Helical" evidence="2">
    <location>
        <begin position="12"/>
        <end position="34"/>
    </location>
</feature>
<comment type="caution">
    <text evidence="3">The sequence shown here is derived from an EMBL/GenBank/DDBJ whole genome shotgun (WGS) entry which is preliminary data.</text>
</comment>
<dbReference type="RefSeq" id="WP_379931186.1">
    <property type="nucleotide sequence ID" value="NZ_JBHUMM010000045.1"/>
</dbReference>